<organism evidence="1 2">
    <name type="scientific">Tanacetum coccineum</name>
    <dbReference type="NCBI Taxonomy" id="301880"/>
    <lineage>
        <taxon>Eukaryota</taxon>
        <taxon>Viridiplantae</taxon>
        <taxon>Streptophyta</taxon>
        <taxon>Embryophyta</taxon>
        <taxon>Tracheophyta</taxon>
        <taxon>Spermatophyta</taxon>
        <taxon>Magnoliopsida</taxon>
        <taxon>eudicotyledons</taxon>
        <taxon>Gunneridae</taxon>
        <taxon>Pentapetalae</taxon>
        <taxon>asterids</taxon>
        <taxon>campanulids</taxon>
        <taxon>Asterales</taxon>
        <taxon>Asteraceae</taxon>
        <taxon>Asteroideae</taxon>
        <taxon>Anthemideae</taxon>
        <taxon>Anthemidinae</taxon>
        <taxon>Tanacetum</taxon>
    </lineage>
</organism>
<keyword evidence="2" id="KW-1185">Reference proteome</keyword>
<protein>
    <submittedName>
        <fullName evidence="1">Uncharacterized protein</fullName>
    </submittedName>
</protein>
<comment type="caution">
    <text evidence="1">The sequence shown here is derived from an EMBL/GenBank/DDBJ whole genome shotgun (WGS) entry which is preliminary data.</text>
</comment>
<sequence>MKILSVKSVSVKKLHGYGHLEEIVVRRVDRQLYKFKEGDFIDLHLNDIEDMLLLDFQHKLFQLDGSDIVDFIVALCMLTRSLIIKIRVEDLPLGVESYQKKLNITKPQKNFLRIKFKELYTPSFDPLGVIYEVLNKQKRVMWANELYKFLDGTLKTVLDELHHRILDFRLRYNDDKDKMVSCG</sequence>
<accession>A0ABQ5BXI6</accession>
<evidence type="ECO:0000313" key="1">
    <source>
        <dbReference type="EMBL" id="GJT19590.1"/>
    </source>
</evidence>
<evidence type="ECO:0000313" key="2">
    <source>
        <dbReference type="Proteomes" id="UP001151760"/>
    </source>
</evidence>
<name>A0ABQ5BXI6_9ASTR</name>
<dbReference type="EMBL" id="BQNB010013728">
    <property type="protein sequence ID" value="GJT19590.1"/>
    <property type="molecule type" value="Genomic_DNA"/>
</dbReference>
<proteinExistence type="predicted"/>
<reference evidence="1" key="1">
    <citation type="journal article" date="2022" name="Int. J. Mol. Sci.">
        <title>Draft Genome of Tanacetum Coccineum: Genomic Comparison of Closely Related Tanacetum-Family Plants.</title>
        <authorList>
            <person name="Yamashiro T."/>
            <person name="Shiraishi A."/>
            <person name="Nakayama K."/>
            <person name="Satake H."/>
        </authorList>
    </citation>
    <scope>NUCLEOTIDE SEQUENCE</scope>
</reference>
<gene>
    <name evidence="1" type="ORF">Tco_0878296</name>
</gene>
<dbReference type="Proteomes" id="UP001151760">
    <property type="component" value="Unassembled WGS sequence"/>
</dbReference>
<reference evidence="1" key="2">
    <citation type="submission" date="2022-01" db="EMBL/GenBank/DDBJ databases">
        <authorList>
            <person name="Yamashiro T."/>
            <person name="Shiraishi A."/>
            <person name="Satake H."/>
            <person name="Nakayama K."/>
        </authorList>
    </citation>
    <scope>NUCLEOTIDE SEQUENCE</scope>
</reference>